<evidence type="ECO:0000313" key="3">
    <source>
        <dbReference type="EMBL" id="QDU23070.1"/>
    </source>
</evidence>
<keyword evidence="4" id="KW-1185">Reference proteome</keyword>
<dbReference type="EMBL" id="CP036273">
    <property type="protein sequence ID" value="QDU23070.1"/>
    <property type="molecule type" value="Genomic_DNA"/>
</dbReference>
<protein>
    <submittedName>
        <fullName evidence="3">Alpha/beta hydrolase family protein</fullName>
    </submittedName>
</protein>
<dbReference type="AlphaFoldDB" id="A0A517XZY8"/>
<dbReference type="Proteomes" id="UP000319576">
    <property type="component" value="Chromosome"/>
</dbReference>
<evidence type="ECO:0000256" key="2">
    <source>
        <dbReference type="SAM" id="SignalP"/>
    </source>
</evidence>
<dbReference type="PANTHER" id="PTHR22946">
    <property type="entry name" value="DIENELACTONE HYDROLASE DOMAIN-CONTAINING PROTEIN-RELATED"/>
    <property type="match status" value="1"/>
</dbReference>
<dbReference type="GO" id="GO:0052689">
    <property type="term" value="F:carboxylic ester hydrolase activity"/>
    <property type="evidence" value="ECO:0007669"/>
    <property type="project" value="UniProtKB-ARBA"/>
</dbReference>
<feature type="signal peptide" evidence="2">
    <location>
        <begin position="1"/>
        <end position="19"/>
    </location>
</feature>
<dbReference type="InterPro" id="IPR029058">
    <property type="entry name" value="AB_hydrolase_fold"/>
</dbReference>
<accession>A0A517XZY8</accession>
<dbReference type="PANTHER" id="PTHR22946:SF9">
    <property type="entry name" value="POLYKETIDE TRANSFERASE AF380"/>
    <property type="match status" value="1"/>
</dbReference>
<evidence type="ECO:0000256" key="1">
    <source>
        <dbReference type="ARBA" id="ARBA00022801"/>
    </source>
</evidence>
<sequence precursor="true">MKHLLPTLLLLGAASAAPAAELPNTKPLTDTDDLAKKMVAGLHKYLDRATADSAKQRAARWKPNFDSQDDFEKSVEPNRERLRKYLGVVDQRLEPRLEFVSSPTASALVAESDAFRVFNVRWAALPGVDAEGLLLEPKGKAKGVAVVVPHAGWTPEQVCGLVPGVPVTVQIAPSIAHQFRVLVPVLIDRNDNHSGNPKLNRQTNQPHREFVHRMAYEMGRTMPGYEVQKILAGVDWLTANTPGDAGKRVALYGHGEGAYLARFAGALDPRIKFVAPLGDIVPAETTWDRPLDRNVWGQLTEFGTAELNLMMAGRFLPVEPQTDPVGDGKALHPFLAWPSWPGPLPPAAGRGGAAPGKLAPPDVEPYLAEMRRARALNNGNLLEGDAHVLSMVLGVHTDNVPQYTKASPLPPIEVAKRHKRQFDQLVVFTQKLWRDSEAVRRGVWAKADATTPETWQKSSDQLREYFHSEVIGKLPEPTMPLNPRTRQVYDEEKFTGHEVVLDVYDDVFALGILLLPKDLKAGEKRPVVVCQHGLEGTPRHTIDVEKSPVYDHFSRRLVEQGYIVYAPQNPYIGQNTFRQLQRKANPLKLSLFSFIIRQHQRTIDWLVTLPYVDHTRIAFYGLSYGGKTAMRVPAVEMRYCLSICSGDFNEWVGKNVSVDLDRSYMWTGEYEMYEFDLGNTFNYAEMAYLIAPRPFMVERGHDDGVGTDEMVSYEYAKVRYLYANRLKLPTRTEIEYQVGGHRVFSRGTFAFLARHLGR</sequence>
<gene>
    <name evidence="3" type="ORF">ETAA1_50610</name>
</gene>
<name>A0A517XZY8_9BACT</name>
<keyword evidence="2" id="KW-0732">Signal</keyword>
<dbReference type="OrthoDB" id="8183145at2"/>
<keyword evidence="1 3" id="KW-0378">Hydrolase</keyword>
<feature type="chain" id="PRO_5021756196" evidence="2">
    <location>
        <begin position="20"/>
        <end position="758"/>
    </location>
</feature>
<reference evidence="3 4" key="1">
    <citation type="submission" date="2019-02" db="EMBL/GenBank/DDBJ databases">
        <title>Deep-cultivation of Planctomycetes and their phenomic and genomic characterization uncovers novel biology.</title>
        <authorList>
            <person name="Wiegand S."/>
            <person name="Jogler M."/>
            <person name="Boedeker C."/>
            <person name="Pinto D."/>
            <person name="Vollmers J."/>
            <person name="Rivas-Marin E."/>
            <person name="Kohn T."/>
            <person name="Peeters S.H."/>
            <person name="Heuer A."/>
            <person name="Rast P."/>
            <person name="Oberbeckmann S."/>
            <person name="Bunk B."/>
            <person name="Jeske O."/>
            <person name="Meyerdierks A."/>
            <person name="Storesund J.E."/>
            <person name="Kallscheuer N."/>
            <person name="Luecker S."/>
            <person name="Lage O.M."/>
            <person name="Pohl T."/>
            <person name="Merkel B.J."/>
            <person name="Hornburger P."/>
            <person name="Mueller R.-W."/>
            <person name="Bruemmer F."/>
            <person name="Labrenz M."/>
            <person name="Spormann A.M."/>
            <person name="Op den Camp H."/>
            <person name="Overmann J."/>
            <person name="Amann R."/>
            <person name="Jetten M.S.M."/>
            <person name="Mascher T."/>
            <person name="Medema M.H."/>
            <person name="Devos D.P."/>
            <person name="Kaster A.-K."/>
            <person name="Ovreas L."/>
            <person name="Rohde M."/>
            <person name="Galperin M.Y."/>
            <person name="Jogler C."/>
        </authorList>
    </citation>
    <scope>NUCLEOTIDE SEQUENCE [LARGE SCALE GENOMIC DNA]</scope>
    <source>
        <strain evidence="3 4">ETA_A1</strain>
    </source>
</reference>
<dbReference type="Gene3D" id="3.40.50.1820">
    <property type="entry name" value="alpha/beta hydrolase"/>
    <property type="match status" value="2"/>
</dbReference>
<organism evidence="3 4">
    <name type="scientific">Urbifossiella limnaea</name>
    <dbReference type="NCBI Taxonomy" id="2528023"/>
    <lineage>
        <taxon>Bacteria</taxon>
        <taxon>Pseudomonadati</taxon>
        <taxon>Planctomycetota</taxon>
        <taxon>Planctomycetia</taxon>
        <taxon>Gemmatales</taxon>
        <taxon>Gemmataceae</taxon>
        <taxon>Urbifossiella</taxon>
    </lineage>
</organism>
<dbReference type="SUPFAM" id="SSF53474">
    <property type="entry name" value="alpha/beta-Hydrolases"/>
    <property type="match status" value="2"/>
</dbReference>
<dbReference type="KEGG" id="uli:ETAA1_50610"/>
<evidence type="ECO:0000313" key="4">
    <source>
        <dbReference type="Proteomes" id="UP000319576"/>
    </source>
</evidence>
<dbReference type="InterPro" id="IPR050261">
    <property type="entry name" value="FrsA_esterase"/>
</dbReference>
<dbReference type="RefSeq" id="WP_145243174.1">
    <property type="nucleotide sequence ID" value="NZ_CP036273.1"/>
</dbReference>
<proteinExistence type="predicted"/>